<dbReference type="InterPro" id="IPR020996">
    <property type="entry name" value="T3SS_AvrPto"/>
</dbReference>
<feature type="region of interest" description="Disordered" evidence="1">
    <location>
        <begin position="1"/>
        <end position="24"/>
    </location>
</feature>
<proteinExistence type="predicted"/>
<dbReference type="Gene3D" id="1.20.1270.140">
    <property type="entry name" value="AvrPto"/>
    <property type="match status" value="1"/>
</dbReference>
<sequence>MGNYLCVGGSSGTHEVSSPTHQESDAATQILQRRNELQNSAGLPRDQYDFVIYRAPGGIRDRYNRLFRDTTTTLQTADMHYAYLTGASTIHSGHRVENILSDLNSRIEAWSDMREALVTAMEHNVEPYREVINPSGSRRIGFQTF</sequence>
<feature type="compositionally biased region" description="Polar residues" evidence="1">
    <location>
        <begin position="12"/>
        <end position="24"/>
    </location>
</feature>
<dbReference type="InterPro" id="IPR036532">
    <property type="entry name" value="AvrPto_sf"/>
</dbReference>
<dbReference type="EMBL" id="JAVLSJ010000016">
    <property type="protein sequence ID" value="MDR9851261.1"/>
    <property type="molecule type" value="Genomic_DNA"/>
</dbReference>
<dbReference type="RefSeq" id="WP_209568801.1">
    <property type="nucleotide sequence ID" value="NZ_JAVLSJ010000016.1"/>
</dbReference>
<evidence type="ECO:0000256" key="1">
    <source>
        <dbReference type="SAM" id="MobiDB-lite"/>
    </source>
</evidence>
<comment type="caution">
    <text evidence="2">The sequence shown here is derived from an EMBL/GenBank/DDBJ whole genome shotgun (WGS) entry which is preliminary data.</text>
</comment>
<dbReference type="Pfam" id="PF11592">
    <property type="entry name" value="AvrPto"/>
    <property type="match status" value="1"/>
</dbReference>
<evidence type="ECO:0000313" key="3">
    <source>
        <dbReference type="Proteomes" id="UP001246576"/>
    </source>
</evidence>
<gene>
    <name evidence="2" type="ORF">RI048_23760</name>
</gene>
<keyword evidence="3" id="KW-1185">Reference proteome</keyword>
<organism evidence="2 3">
    <name type="scientific">Herbaspirillum huttiense subsp. lycopersici</name>
    <dbReference type="NCBI Taxonomy" id="3074428"/>
    <lineage>
        <taxon>Bacteria</taxon>
        <taxon>Pseudomonadati</taxon>
        <taxon>Pseudomonadota</taxon>
        <taxon>Betaproteobacteria</taxon>
        <taxon>Burkholderiales</taxon>
        <taxon>Oxalobacteraceae</taxon>
        <taxon>Herbaspirillum</taxon>
    </lineage>
</organism>
<protein>
    <submittedName>
        <fullName evidence="2">Type III effector</fullName>
    </submittedName>
</protein>
<reference evidence="2" key="1">
    <citation type="submission" date="2023-09" db="EMBL/GenBank/DDBJ databases">
        <title>Description of first Herbaspirillum huttiense subsp. nephrolepsisexaltata and Herbaspirillum huttiense subsp. lycopersicon.</title>
        <authorList>
            <person name="Poudel M."/>
            <person name="Sharma A."/>
            <person name="Goss E."/>
            <person name="Tapia J.H."/>
            <person name="Harmon C.M."/>
            <person name="Jones J.B."/>
        </authorList>
    </citation>
    <scope>NUCLEOTIDE SEQUENCE</scope>
    <source>
        <strain evidence="2">SE1</strain>
    </source>
</reference>
<dbReference type="Proteomes" id="UP001246576">
    <property type="component" value="Unassembled WGS sequence"/>
</dbReference>
<name>A0ABU2ESX7_9BURK</name>
<dbReference type="SUPFAM" id="SSF116854">
    <property type="entry name" value="Avirulence protein AvrPto"/>
    <property type="match status" value="1"/>
</dbReference>
<evidence type="ECO:0000313" key="2">
    <source>
        <dbReference type="EMBL" id="MDR9851261.1"/>
    </source>
</evidence>
<accession>A0ABU2ESX7</accession>